<keyword evidence="3" id="KW-1185">Reference proteome</keyword>
<protein>
    <submittedName>
        <fullName evidence="2">Uncharacterized protein</fullName>
    </submittedName>
</protein>
<organism evidence="2 3">
    <name type="scientific">Mycobacterium phage MOOREtheMARYer</name>
    <dbReference type="NCBI Taxonomy" id="1647309"/>
    <lineage>
        <taxon>Viruses</taxon>
        <taxon>Duplodnaviria</taxon>
        <taxon>Heunggongvirae</taxon>
        <taxon>Uroviricota</taxon>
        <taxon>Caudoviricetes</taxon>
        <taxon>Gclasvirinae</taxon>
        <taxon>Pinnievirus</taxon>
        <taxon>Pinnievirus moorethemaryer</taxon>
    </lineage>
</organism>
<dbReference type="KEGG" id="vg:26625237"/>
<sequence>MNRCSCIVIHRTDPDQAEQQPQPYPTGTDGVLPPCPDWLRAVDRSGRDAYLEGVPDVAEHLDDNQVAPLRVFRPRPASNSRRR</sequence>
<evidence type="ECO:0000313" key="2">
    <source>
        <dbReference type="EMBL" id="AKF14925.1"/>
    </source>
</evidence>
<reference evidence="2 3" key="1">
    <citation type="journal article" date="2015" name="Genome Announc.">
        <title>Genome Sequences of Cluster G Mycobacteriophages Cambiare, FlagStaff, and MOOREtheMARYer.</title>
        <authorList>
            <person name="Pope W.H."/>
            <person name="Augustine D.A."/>
            <person name="Carroll D.C."/>
            <person name="Duncan J.C."/>
            <person name="Harwi K.M."/>
            <person name="Howry R."/>
            <person name="Jagessar B."/>
            <person name="Lum B.A."/>
            <person name="Meinert J.W."/>
            <person name="Migliozzi J.S."/>
            <person name="Milliken K.A."/>
            <person name="Mitchell C.J."/>
            <person name="Nalatwad A.S."/>
            <person name="Orlandini K.C."/>
            <person name="Rhein M.J."/>
            <person name="Saravanan V."/>
            <person name="Seese B.A."/>
            <person name="Schiebel J.G."/>
            <person name="Thomas K.B."/>
            <person name="Adkins N.L."/>
            <person name="Cohen K.L."/>
            <person name="Iyengar V.B."/>
            <person name="Kim H."/>
            <person name="Kramer Z.J."/>
            <person name="Montgomery M.T."/>
            <person name="Schafer C.E."/>
            <person name="Wilkes K.E."/>
            <person name="Grubb S.R."/>
            <person name="Warner M.H."/>
            <person name="Bowman C.A."/>
            <person name="Russell D.A."/>
            <person name="Hatfull G.F."/>
        </authorList>
    </citation>
    <scope>NUCLEOTIDE SEQUENCE [LARGE SCALE GENOMIC DNA]</scope>
</reference>
<evidence type="ECO:0000256" key="1">
    <source>
        <dbReference type="SAM" id="MobiDB-lite"/>
    </source>
</evidence>
<feature type="region of interest" description="Disordered" evidence="1">
    <location>
        <begin position="9"/>
        <end position="32"/>
    </location>
</feature>
<proteinExistence type="predicted"/>
<dbReference type="EMBL" id="KR080202">
    <property type="protein sequence ID" value="AKF14925.1"/>
    <property type="molecule type" value="Genomic_DNA"/>
</dbReference>
<name>A0A0F6WEU5_9CAUD</name>
<dbReference type="Proteomes" id="UP000202037">
    <property type="component" value="Segment"/>
</dbReference>
<dbReference type="OrthoDB" id="39335at10239"/>
<dbReference type="RefSeq" id="YP_009198101.1">
    <property type="nucleotide sequence ID" value="NC_028791.1"/>
</dbReference>
<evidence type="ECO:0000313" key="3">
    <source>
        <dbReference type="Proteomes" id="UP000202037"/>
    </source>
</evidence>
<dbReference type="GeneID" id="26625237"/>
<accession>A0A0F6WEU5</accession>
<gene>
    <name evidence="2" type="primary">64</name>
    <name evidence="2" type="ORF">SEA_MOORETHEMARYER_64</name>
</gene>